<comment type="caution">
    <text evidence="5">The sequence shown here is derived from an EMBL/GenBank/DDBJ whole genome shotgun (WGS) entry which is preliminary data.</text>
</comment>
<organism evidence="5 6">
    <name type="scientific">Streptomyces sp. 900116325</name>
    <dbReference type="NCBI Taxonomy" id="3154295"/>
    <lineage>
        <taxon>Bacteria</taxon>
        <taxon>Bacillati</taxon>
        <taxon>Actinomycetota</taxon>
        <taxon>Actinomycetes</taxon>
        <taxon>Kitasatosporales</taxon>
        <taxon>Streptomycetaceae</taxon>
        <taxon>Streptomyces</taxon>
    </lineage>
</organism>
<keyword evidence="1" id="KW-0805">Transcription regulation</keyword>
<keyword evidence="2 5" id="KW-0238">DNA-binding</keyword>
<keyword evidence="6" id="KW-1185">Reference proteome</keyword>
<dbReference type="Gene3D" id="3.40.50.2300">
    <property type="match status" value="2"/>
</dbReference>
<dbReference type="RefSeq" id="WP_356498109.1">
    <property type="nucleotide sequence ID" value="NZ_JBEXIP010000013.1"/>
</dbReference>
<sequence>MYEVIRKPTIVDVARAAQVSTATVSRVLNGRRVDPELVRRVRAAAAELHYRPNGTARSLQAGATRLIGVLVPDLGNPSFSELLRGLADATGTHGHRLLVADSKESQDEERALIHELALHCDGLVLCSPRLPLEELARFAVGPLVCTNREVGGLSMSSAGVDSYAGMTEVVRHLATLGHRHIGYLAGPPDSWSNAERQRALGDSAAALRLQVTVVQAGSTSDDGHRALPALLAAGVTAVVAFNDLVAIGLLAGLREQGLDVPRDVSLAGFDDIPVAQFLAPPLTTVRLPTEEVGRQAWELLREQLQQAGRHGTVRLPTELVVRGSTGPAPDTV</sequence>
<evidence type="ECO:0000256" key="1">
    <source>
        <dbReference type="ARBA" id="ARBA00023015"/>
    </source>
</evidence>
<dbReference type="PRINTS" id="PR00036">
    <property type="entry name" value="HTHLACI"/>
</dbReference>
<evidence type="ECO:0000313" key="6">
    <source>
        <dbReference type="Proteomes" id="UP001550044"/>
    </source>
</evidence>
<accession>A0ABV2UBA9</accession>
<feature type="domain" description="HTH lacI-type" evidence="4">
    <location>
        <begin position="8"/>
        <end position="61"/>
    </location>
</feature>
<dbReference type="Gene3D" id="1.10.260.40">
    <property type="entry name" value="lambda repressor-like DNA-binding domains"/>
    <property type="match status" value="1"/>
</dbReference>
<dbReference type="Proteomes" id="UP001550044">
    <property type="component" value="Unassembled WGS sequence"/>
</dbReference>
<dbReference type="EMBL" id="JBEXIP010000013">
    <property type="protein sequence ID" value="MET8434734.1"/>
    <property type="molecule type" value="Genomic_DNA"/>
</dbReference>
<evidence type="ECO:0000259" key="4">
    <source>
        <dbReference type="PROSITE" id="PS50932"/>
    </source>
</evidence>
<dbReference type="CDD" id="cd06267">
    <property type="entry name" value="PBP1_LacI_sugar_binding-like"/>
    <property type="match status" value="1"/>
</dbReference>
<gene>
    <name evidence="5" type="ORF">ABZV61_18405</name>
</gene>
<dbReference type="CDD" id="cd01392">
    <property type="entry name" value="HTH_LacI"/>
    <property type="match status" value="1"/>
</dbReference>
<dbReference type="PANTHER" id="PTHR30146:SF109">
    <property type="entry name" value="HTH-TYPE TRANSCRIPTIONAL REGULATOR GALS"/>
    <property type="match status" value="1"/>
</dbReference>
<reference evidence="5 6" key="1">
    <citation type="submission" date="2024-06" db="EMBL/GenBank/DDBJ databases">
        <title>The Natural Products Discovery Center: Release of the First 8490 Sequenced Strains for Exploring Actinobacteria Biosynthetic Diversity.</title>
        <authorList>
            <person name="Kalkreuter E."/>
            <person name="Kautsar S.A."/>
            <person name="Yang D."/>
            <person name="Bader C.D."/>
            <person name="Teijaro C.N."/>
            <person name="Fluegel L."/>
            <person name="Davis C.M."/>
            <person name="Simpson J.R."/>
            <person name="Lauterbach L."/>
            <person name="Steele A.D."/>
            <person name="Gui C."/>
            <person name="Meng S."/>
            <person name="Li G."/>
            <person name="Viehrig K."/>
            <person name="Ye F."/>
            <person name="Su P."/>
            <person name="Kiefer A.F."/>
            <person name="Nichols A."/>
            <person name="Cepeda A.J."/>
            <person name="Yan W."/>
            <person name="Fan B."/>
            <person name="Jiang Y."/>
            <person name="Adhikari A."/>
            <person name="Zheng C.-J."/>
            <person name="Schuster L."/>
            <person name="Cowan T.M."/>
            <person name="Smanski M.J."/>
            <person name="Chevrette M.G."/>
            <person name="De Carvalho L.P.S."/>
            <person name="Shen B."/>
        </authorList>
    </citation>
    <scope>NUCLEOTIDE SEQUENCE [LARGE SCALE GENOMIC DNA]</scope>
    <source>
        <strain evidence="5 6">NPDC005137</strain>
    </source>
</reference>
<dbReference type="PANTHER" id="PTHR30146">
    <property type="entry name" value="LACI-RELATED TRANSCRIPTIONAL REPRESSOR"/>
    <property type="match status" value="1"/>
</dbReference>
<dbReference type="InterPro" id="IPR028082">
    <property type="entry name" value="Peripla_BP_I"/>
</dbReference>
<protein>
    <submittedName>
        <fullName evidence="5">LacI family DNA-binding transcriptional regulator</fullName>
    </submittedName>
</protein>
<evidence type="ECO:0000256" key="2">
    <source>
        <dbReference type="ARBA" id="ARBA00023125"/>
    </source>
</evidence>
<dbReference type="PROSITE" id="PS00356">
    <property type="entry name" value="HTH_LACI_1"/>
    <property type="match status" value="1"/>
</dbReference>
<dbReference type="InterPro" id="IPR010982">
    <property type="entry name" value="Lambda_DNA-bd_dom_sf"/>
</dbReference>
<dbReference type="SUPFAM" id="SSF53822">
    <property type="entry name" value="Periplasmic binding protein-like I"/>
    <property type="match status" value="1"/>
</dbReference>
<dbReference type="SMART" id="SM00354">
    <property type="entry name" value="HTH_LACI"/>
    <property type="match status" value="1"/>
</dbReference>
<evidence type="ECO:0000313" key="5">
    <source>
        <dbReference type="EMBL" id="MET8434734.1"/>
    </source>
</evidence>
<name>A0ABV2UBA9_9ACTN</name>
<dbReference type="InterPro" id="IPR046335">
    <property type="entry name" value="LacI/GalR-like_sensor"/>
</dbReference>
<dbReference type="PROSITE" id="PS50932">
    <property type="entry name" value="HTH_LACI_2"/>
    <property type="match status" value="1"/>
</dbReference>
<keyword evidence="3" id="KW-0804">Transcription</keyword>
<dbReference type="Pfam" id="PF13377">
    <property type="entry name" value="Peripla_BP_3"/>
    <property type="match status" value="1"/>
</dbReference>
<dbReference type="SUPFAM" id="SSF47413">
    <property type="entry name" value="lambda repressor-like DNA-binding domains"/>
    <property type="match status" value="1"/>
</dbReference>
<dbReference type="InterPro" id="IPR000843">
    <property type="entry name" value="HTH_LacI"/>
</dbReference>
<dbReference type="GO" id="GO:0003677">
    <property type="term" value="F:DNA binding"/>
    <property type="evidence" value="ECO:0007669"/>
    <property type="project" value="UniProtKB-KW"/>
</dbReference>
<proteinExistence type="predicted"/>
<evidence type="ECO:0000256" key="3">
    <source>
        <dbReference type="ARBA" id="ARBA00023163"/>
    </source>
</evidence>
<dbReference type="Pfam" id="PF00356">
    <property type="entry name" value="LacI"/>
    <property type="match status" value="1"/>
</dbReference>